<feature type="transmembrane region" description="Helical" evidence="5">
    <location>
        <begin position="192"/>
        <end position="210"/>
    </location>
</feature>
<keyword evidence="4 5" id="KW-0472">Membrane</keyword>
<keyword evidence="7" id="KW-1185">Reference proteome</keyword>
<name>A0A6B0R595_9CETA</name>
<dbReference type="GO" id="GO:0000064">
    <property type="term" value="F:L-ornithine transmembrane transporter activity"/>
    <property type="evidence" value="ECO:0007669"/>
    <property type="project" value="TreeGrafter"/>
</dbReference>
<gene>
    <name evidence="6" type="ORF">E5288_WYG016696</name>
</gene>
<feature type="transmembrane region" description="Helical" evidence="5">
    <location>
        <begin position="166"/>
        <end position="183"/>
    </location>
</feature>
<evidence type="ECO:0000256" key="5">
    <source>
        <dbReference type="SAM" id="Phobius"/>
    </source>
</evidence>
<dbReference type="InterPro" id="IPR002293">
    <property type="entry name" value="AA/rel_permease1"/>
</dbReference>
<organism evidence="6 7">
    <name type="scientific">Bos mutus</name>
    <name type="common">wild yak</name>
    <dbReference type="NCBI Taxonomy" id="72004"/>
    <lineage>
        <taxon>Eukaryota</taxon>
        <taxon>Metazoa</taxon>
        <taxon>Chordata</taxon>
        <taxon>Craniata</taxon>
        <taxon>Vertebrata</taxon>
        <taxon>Euteleostomi</taxon>
        <taxon>Mammalia</taxon>
        <taxon>Eutheria</taxon>
        <taxon>Laurasiatheria</taxon>
        <taxon>Artiodactyla</taxon>
        <taxon>Ruminantia</taxon>
        <taxon>Pecora</taxon>
        <taxon>Bovidae</taxon>
        <taxon>Bovinae</taxon>
        <taxon>Bos</taxon>
    </lineage>
</organism>
<feature type="transmembrane region" description="Helical" evidence="5">
    <location>
        <begin position="497"/>
        <end position="518"/>
    </location>
</feature>
<feature type="transmembrane region" description="Helical" evidence="5">
    <location>
        <begin position="530"/>
        <end position="550"/>
    </location>
</feature>
<dbReference type="AlphaFoldDB" id="A0A6B0R595"/>
<sequence length="570" mass="61989">MGCTMLKGVGQQMLRRKVVDCSHEESRLSRCLNTFDLVALGVGSTLGAGVYVLAGAVAREDAGPAIVISFLIAALASVLAGLCYGEFGARVPKTGSAYLYSYVTVGELWAFITGWNLILSYIIGTSSVARAWSATFDELIGKPIGEFSRTHMALNAPGVLAENPDIFAVIIIVILTGLLTLGVKESAMVNKIFTCINVLVLGFIMVSGFVKGSIKNWQLTEEDFRNTSGHLCLNKWATVKKEQVPQMPFNESHFALMLPASLYTQEAFVDLREIFMKAVTLFFLIQPEIIAGINAECLFHRTVSRCHAGLLRRFPLTHMCRLAASAPPSLVCRCLYSPELSYGLLFLPSSLLGSMFPMPRVIYAMAEDGLLFKFLAKINDRTKTPIIATLTSGAIAGCDGILEQVAFFSDYRLTGLSSACTLSLQSCVFPLPQVYQPEQPNTVYQMARTSDELDPVDQNELVSSSDSQTGFLPEAERLSLKTILSPKNTEPSKFSGLIVNISTSLLALLVITFCLAAVLGKDALVKGELWAVFLLMGSAFLCSVVTAIIWRQPESKTKLSFKDLPQKSGA</sequence>
<comment type="caution">
    <text evidence="6">The sequence shown here is derived from an EMBL/GenBank/DDBJ whole genome shotgun (WGS) entry which is preliminary data.</text>
</comment>
<evidence type="ECO:0000313" key="7">
    <source>
        <dbReference type="Proteomes" id="UP000322234"/>
    </source>
</evidence>
<evidence type="ECO:0000256" key="3">
    <source>
        <dbReference type="ARBA" id="ARBA00022989"/>
    </source>
</evidence>
<reference evidence="6" key="1">
    <citation type="submission" date="2019-10" db="EMBL/GenBank/DDBJ databases">
        <title>The sequence and de novo assembly of the wild yak genome.</title>
        <authorList>
            <person name="Liu Y."/>
        </authorList>
    </citation>
    <scope>NUCLEOTIDE SEQUENCE [LARGE SCALE GENOMIC DNA]</scope>
    <source>
        <strain evidence="6">WY2019</strain>
    </source>
</reference>
<comment type="subcellular location">
    <subcellularLocation>
        <location evidence="1">Membrane</location>
        <topology evidence="1">Multi-pass membrane protein</topology>
    </subcellularLocation>
</comment>
<keyword evidence="2 5" id="KW-0812">Transmembrane</keyword>
<dbReference type="Gene3D" id="1.20.1740.10">
    <property type="entry name" value="Amino acid/polyamine transporter I"/>
    <property type="match status" value="2"/>
</dbReference>
<dbReference type="EMBL" id="VBQZ03000022">
    <property type="protein sequence ID" value="MXQ84800.1"/>
    <property type="molecule type" value="Genomic_DNA"/>
</dbReference>
<feature type="transmembrane region" description="Helical" evidence="5">
    <location>
        <begin position="64"/>
        <end position="85"/>
    </location>
</feature>
<evidence type="ECO:0000256" key="2">
    <source>
        <dbReference type="ARBA" id="ARBA00022692"/>
    </source>
</evidence>
<dbReference type="PANTHER" id="PTHR43243:SF28">
    <property type="entry name" value="HIGH AFFINITY CATIONIC AMINO ACID TRANSPORTER 1"/>
    <property type="match status" value="1"/>
</dbReference>
<keyword evidence="3 5" id="KW-1133">Transmembrane helix</keyword>
<dbReference type="Proteomes" id="UP000322234">
    <property type="component" value="Unassembled WGS sequence"/>
</dbReference>
<evidence type="ECO:0008006" key="8">
    <source>
        <dbReference type="Google" id="ProtNLM"/>
    </source>
</evidence>
<dbReference type="PANTHER" id="PTHR43243">
    <property type="entry name" value="INNER MEMBRANE TRANSPORTER YGJI-RELATED"/>
    <property type="match status" value="1"/>
</dbReference>
<dbReference type="GO" id="GO:0005886">
    <property type="term" value="C:plasma membrane"/>
    <property type="evidence" value="ECO:0007669"/>
    <property type="project" value="TreeGrafter"/>
</dbReference>
<dbReference type="PIRSF" id="PIRSF006060">
    <property type="entry name" value="AA_transporter"/>
    <property type="match status" value="1"/>
</dbReference>
<proteinExistence type="predicted"/>
<evidence type="ECO:0000256" key="1">
    <source>
        <dbReference type="ARBA" id="ARBA00004141"/>
    </source>
</evidence>
<feature type="transmembrane region" description="Helical" evidence="5">
    <location>
        <begin position="37"/>
        <end position="58"/>
    </location>
</feature>
<accession>A0A6B0R595</accession>
<evidence type="ECO:0000256" key="4">
    <source>
        <dbReference type="ARBA" id="ARBA00023136"/>
    </source>
</evidence>
<dbReference type="GO" id="GO:0015189">
    <property type="term" value="F:L-lysine transmembrane transporter activity"/>
    <property type="evidence" value="ECO:0007669"/>
    <property type="project" value="TreeGrafter"/>
</dbReference>
<evidence type="ECO:0000313" key="6">
    <source>
        <dbReference type="EMBL" id="MXQ84800.1"/>
    </source>
</evidence>
<dbReference type="GO" id="GO:0097638">
    <property type="term" value="P:L-arginine import across plasma membrane"/>
    <property type="evidence" value="ECO:0007669"/>
    <property type="project" value="TreeGrafter"/>
</dbReference>
<dbReference type="Pfam" id="PF13520">
    <property type="entry name" value="AA_permease_2"/>
    <property type="match status" value="1"/>
</dbReference>
<protein>
    <recommendedName>
        <fullName evidence="8">Cationic amino acid transporter C-terminal domain-containing protein</fullName>
    </recommendedName>
</protein>
<dbReference type="GO" id="GO:0061459">
    <property type="term" value="F:L-arginine transmembrane transporter activity"/>
    <property type="evidence" value="ECO:0007669"/>
    <property type="project" value="TreeGrafter"/>
</dbReference>
<feature type="transmembrane region" description="Helical" evidence="5">
    <location>
        <begin position="97"/>
        <end position="123"/>
    </location>
</feature>